<gene>
    <name evidence="2" type="ORF">PQJ73_18230</name>
</gene>
<sequence length="433" mass="48859">MDPRFSAIEKDEVIRAGAEIVKERRDSEGMARLEAAAATNPNFDAPWNTIFKVVFFPDRIYHAQYLNATRSPRYQYNVLEVRGRADLIVLKAEVYLDGKYLCNALRIEYRAGRLAEQVRERGRFLGDEVLAWIELTHSDPAVGPALKRYVKLFYDTYVDAYQVEIWETLEPPRSATHSFKVLDQMGLHKPITTIPGFRHALKDLYGIVDVRLSFREADLDRPFNYRIKADNAGWDNDYVRSHQEPNRPEPNSPQNTIGDGLYLVNFQRGFVLDAEAITPVYYQNAITEPSSSDYFTGPPPEPGRFDGDKNVMGMRWIVQRELGGTIVYFHQVVVPPGAVEGTHQHIGSEELYYFIEGEGIAYLGDGDDPAVDAKYPLVDPTPDIYGLGPKPCREIPVRPGITIFTKSGGIHGVRNPKGNAGPLKFVAFGYHTS</sequence>
<dbReference type="InterPro" id="IPR011051">
    <property type="entry name" value="RmlC_Cupin_sf"/>
</dbReference>
<feature type="region of interest" description="Disordered" evidence="1">
    <location>
        <begin position="236"/>
        <end position="256"/>
    </location>
</feature>
<accession>A0ABT5JDC9</accession>
<organism evidence="2 3">
    <name type="scientific">Rhodoplanes tepidamans</name>
    <name type="common">Rhodoplanes cryptolactis</name>
    <dbReference type="NCBI Taxonomy" id="200616"/>
    <lineage>
        <taxon>Bacteria</taxon>
        <taxon>Pseudomonadati</taxon>
        <taxon>Pseudomonadota</taxon>
        <taxon>Alphaproteobacteria</taxon>
        <taxon>Hyphomicrobiales</taxon>
        <taxon>Nitrobacteraceae</taxon>
        <taxon>Rhodoplanes</taxon>
    </lineage>
</organism>
<reference evidence="2" key="2">
    <citation type="submission" date="2023-02" db="EMBL/GenBank/DDBJ databases">
        <authorList>
            <person name="Rayyan A."/>
            <person name="Meyer T."/>
            <person name="Kyndt J.A."/>
        </authorList>
    </citation>
    <scope>NUCLEOTIDE SEQUENCE</scope>
    <source>
        <strain evidence="2">DSM 9987</strain>
    </source>
</reference>
<protein>
    <submittedName>
        <fullName evidence="2">Cupin domain-containing protein</fullName>
    </submittedName>
</protein>
<dbReference type="Gene3D" id="2.60.120.10">
    <property type="entry name" value="Jelly Rolls"/>
    <property type="match status" value="1"/>
</dbReference>
<keyword evidence="3" id="KW-1185">Reference proteome</keyword>
<name>A0ABT5JDC9_RHOTP</name>
<dbReference type="RefSeq" id="WP_272778472.1">
    <property type="nucleotide sequence ID" value="NZ_JAQQLI010000030.1"/>
</dbReference>
<reference evidence="2" key="1">
    <citation type="journal article" date="2023" name="Microbiol Resour">
        <title>Genome Sequences of Rhodoplanes serenus and Two Thermotolerant Strains, Rhodoplanes tepidamans and 'Rhodoplanes cryptolactis,' Further Refine the Genus.</title>
        <authorList>
            <person name="Rayyan A.A."/>
            <person name="Kyndt J.A."/>
        </authorList>
    </citation>
    <scope>NUCLEOTIDE SEQUENCE</scope>
    <source>
        <strain evidence="2">DSM 9987</strain>
    </source>
</reference>
<evidence type="ECO:0000313" key="3">
    <source>
        <dbReference type="Proteomes" id="UP001165652"/>
    </source>
</evidence>
<dbReference type="SUPFAM" id="SSF51182">
    <property type="entry name" value="RmlC-like cupins"/>
    <property type="match status" value="1"/>
</dbReference>
<comment type="caution">
    <text evidence="2">The sequence shown here is derived from an EMBL/GenBank/DDBJ whole genome shotgun (WGS) entry which is preliminary data.</text>
</comment>
<dbReference type="Proteomes" id="UP001165652">
    <property type="component" value="Unassembled WGS sequence"/>
</dbReference>
<evidence type="ECO:0000256" key="1">
    <source>
        <dbReference type="SAM" id="MobiDB-lite"/>
    </source>
</evidence>
<evidence type="ECO:0000313" key="2">
    <source>
        <dbReference type="EMBL" id="MDC7787632.1"/>
    </source>
</evidence>
<dbReference type="EMBL" id="JAQQLI010000030">
    <property type="protein sequence ID" value="MDC7787632.1"/>
    <property type="molecule type" value="Genomic_DNA"/>
</dbReference>
<feature type="compositionally biased region" description="Basic and acidic residues" evidence="1">
    <location>
        <begin position="237"/>
        <end position="247"/>
    </location>
</feature>
<dbReference type="InterPro" id="IPR014710">
    <property type="entry name" value="RmlC-like_jellyroll"/>
</dbReference>
<proteinExistence type="predicted"/>